<reference evidence="7 8" key="1">
    <citation type="submission" date="2018-11" db="EMBL/GenBank/DDBJ databases">
        <authorList>
            <consortium name="Pathogen Informatics"/>
        </authorList>
    </citation>
    <scope>NUCLEOTIDE SEQUENCE [LARGE SCALE GENOMIC DNA]</scope>
</reference>
<sequence length="102" mass="11387">MGRVFIDFFESLGNTVLILMRWFLQITPVGVCFMIAGSVVDVDDVAATFQGLGLFMATVLVALAIHMLLQMVVYALASFRNPFRLMLMGFRVFLLTFITTSP</sequence>
<evidence type="ECO:0000256" key="3">
    <source>
        <dbReference type="ARBA" id="ARBA00022692"/>
    </source>
</evidence>
<gene>
    <name evidence="7" type="ORF">TTAC_LOCUS5608</name>
</gene>
<evidence type="ECO:0000313" key="8">
    <source>
        <dbReference type="Proteomes" id="UP000274429"/>
    </source>
</evidence>
<dbReference type="GO" id="GO:0005313">
    <property type="term" value="F:L-glutamate transmembrane transporter activity"/>
    <property type="evidence" value="ECO:0007669"/>
    <property type="project" value="TreeGrafter"/>
</dbReference>
<keyword evidence="3 6" id="KW-0812">Transmembrane</keyword>
<keyword evidence="6" id="KW-0769">Symport</keyword>
<evidence type="ECO:0000256" key="5">
    <source>
        <dbReference type="ARBA" id="ARBA00023136"/>
    </source>
</evidence>
<dbReference type="SUPFAM" id="SSF118215">
    <property type="entry name" value="Proton glutamate symport protein"/>
    <property type="match status" value="1"/>
</dbReference>
<comment type="similarity">
    <text evidence="6">Belongs to the dicarboxylate/amino acid:cation symporter (DAACS) (TC 2.A.23) family.</text>
</comment>
<name>A0A3P7FEJ9_HYDTA</name>
<dbReference type="EMBL" id="UYWX01008194">
    <property type="protein sequence ID" value="VDM27314.1"/>
    <property type="molecule type" value="Genomic_DNA"/>
</dbReference>
<dbReference type="InterPro" id="IPR036458">
    <property type="entry name" value="Na:dicarbo_symporter_sf"/>
</dbReference>
<dbReference type="GO" id="GO:0005886">
    <property type="term" value="C:plasma membrane"/>
    <property type="evidence" value="ECO:0007669"/>
    <property type="project" value="TreeGrafter"/>
</dbReference>
<evidence type="ECO:0000256" key="2">
    <source>
        <dbReference type="ARBA" id="ARBA00022448"/>
    </source>
</evidence>
<dbReference type="PANTHER" id="PTHR11958">
    <property type="entry name" value="SODIUM/DICARBOXYLATE SYMPORTER-RELATED"/>
    <property type="match status" value="1"/>
</dbReference>
<comment type="caution">
    <text evidence="6">Lacks conserved residue(s) required for the propagation of feature annotation.</text>
</comment>
<protein>
    <recommendedName>
        <fullName evidence="6">Amino acid transporter</fullName>
    </recommendedName>
</protein>
<dbReference type="InterPro" id="IPR050746">
    <property type="entry name" value="DAACS"/>
</dbReference>
<keyword evidence="2 6" id="KW-0813">Transport</keyword>
<proteinExistence type="inferred from homology"/>
<dbReference type="PANTHER" id="PTHR11958:SF63">
    <property type="entry name" value="AMINO ACID TRANSPORTER"/>
    <property type="match status" value="1"/>
</dbReference>
<evidence type="ECO:0000256" key="1">
    <source>
        <dbReference type="ARBA" id="ARBA00004141"/>
    </source>
</evidence>
<accession>A0A3P7FEJ9</accession>
<evidence type="ECO:0000256" key="6">
    <source>
        <dbReference type="RuleBase" id="RU361216"/>
    </source>
</evidence>
<dbReference type="OrthoDB" id="5877963at2759"/>
<organism evidence="7 8">
    <name type="scientific">Hydatigena taeniaeformis</name>
    <name type="common">Feline tapeworm</name>
    <name type="synonym">Taenia taeniaeformis</name>
    <dbReference type="NCBI Taxonomy" id="6205"/>
    <lineage>
        <taxon>Eukaryota</taxon>
        <taxon>Metazoa</taxon>
        <taxon>Spiralia</taxon>
        <taxon>Lophotrochozoa</taxon>
        <taxon>Platyhelminthes</taxon>
        <taxon>Cestoda</taxon>
        <taxon>Eucestoda</taxon>
        <taxon>Cyclophyllidea</taxon>
        <taxon>Taeniidae</taxon>
        <taxon>Hydatigera</taxon>
    </lineage>
</organism>
<dbReference type="AlphaFoldDB" id="A0A3P7FEJ9"/>
<dbReference type="GO" id="GO:0015501">
    <property type="term" value="F:glutamate:sodium symporter activity"/>
    <property type="evidence" value="ECO:0007669"/>
    <property type="project" value="TreeGrafter"/>
</dbReference>
<keyword evidence="8" id="KW-1185">Reference proteome</keyword>
<keyword evidence="5 6" id="KW-0472">Membrane</keyword>
<dbReference type="InterPro" id="IPR001991">
    <property type="entry name" value="Na-dicarboxylate_symporter"/>
</dbReference>
<dbReference type="Gene3D" id="1.10.3860.10">
    <property type="entry name" value="Sodium:dicarboxylate symporter"/>
    <property type="match status" value="1"/>
</dbReference>
<comment type="subcellular location">
    <subcellularLocation>
        <location evidence="1 6">Membrane</location>
        <topology evidence="1 6">Multi-pass membrane protein</topology>
    </subcellularLocation>
</comment>
<keyword evidence="4 6" id="KW-1133">Transmembrane helix</keyword>
<dbReference type="GO" id="GO:0015175">
    <property type="term" value="F:neutral L-amino acid transmembrane transporter activity"/>
    <property type="evidence" value="ECO:0007669"/>
    <property type="project" value="TreeGrafter"/>
</dbReference>
<feature type="transmembrane region" description="Helical" evidence="6">
    <location>
        <begin position="52"/>
        <end position="77"/>
    </location>
</feature>
<evidence type="ECO:0000313" key="7">
    <source>
        <dbReference type="EMBL" id="VDM27314.1"/>
    </source>
</evidence>
<feature type="transmembrane region" description="Helical" evidence="6">
    <location>
        <begin position="20"/>
        <end position="40"/>
    </location>
</feature>
<dbReference type="Pfam" id="PF00375">
    <property type="entry name" value="SDF"/>
    <property type="match status" value="1"/>
</dbReference>
<dbReference type="Proteomes" id="UP000274429">
    <property type="component" value="Unassembled WGS sequence"/>
</dbReference>
<evidence type="ECO:0000256" key="4">
    <source>
        <dbReference type="ARBA" id="ARBA00022989"/>
    </source>
</evidence>
<feature type="transmembrane region" description="Helical" evidence="6">
    <location>
        <begin position="83"/>
        <end position="100"/>
    </location>
</feature>